<feature type="domain" description="Receptor ligand binding region" evidence="5">
    <location>
        <begin position="343"/>
        <end position="475"/>
    </location>
</feature>
<dbReference type="GO" id="GO:0016020">
    <property type="term" value="C:membrane"/>
    <property type="evidence" value="ECO:0007669"/>
    <property type="project" value="UniProtKB-SubCell"/>
</dbReference>
<accession>A0A0M8ZY90</accession>
<protein>
    <submittedName>
        <fullName evidence="6">Glutamate receptor, ionotropic kainate 2</fullName>
    </submittedName>
</protein>
<keyword evidence="7" id="KW-1185">Reference proteome</keyword>
<proteinExistence type="predicted"/>
<dbReference type="InterPro" id="IPR028082">
    <property type="entry name" value="Peripla_BP_I"/>
</dbReference>
<evidence type="ECO:0000256" key="1">
    <source>
        <dbReference type="ARBA" id="ARBA00004370"/>
    </source>
</evidence>
<keyword evidence="6" id="KW-0675">Receptor</keyword>
<name>A0A0M8ZY90_9HYME</name>
<evidence type="ECO:0000259" key="5">
    <source>
        <dbReference type="Pfam" id="PF01094"/>
    </source>
</evidence>
<dbReference type="Gene3D" id="3.40.50.2300">
    <property type="match status" value="4"/>
</dbReference>
<dbReference type="Pfam" id="PF01094">
    <property type="entry name" value="ANF_receptor"/>
    <property type="match status" value="2"/>
</dbReference>
<evidence type="ECO:0000256" key="3">
    <source>
        <dbReference type="ARBA" id="ARBA00022989"/>
    </source>
</evidence>
<dbReference type="SUPFAM" id="SSF53822">
    <property type="entry name" value="Periplasmic binding protein-like I"/>
    <property type="match status" value="2"/>
</dbReference>
<dbReference type="OrthoDB" id="5984008at2759"/>
<evidence type="ECO:0000313" key="6">
    <source>
        <dbReference type="EMBL" id="KOX72043.1"/>
    </source>
</evidence>
<dbReference type="EMBL" id="KQ435824">
    <property type="protein sequence ID" value="KOX72043.1"/>
    <property type="molecule type" value="Genomic_DNA"/>
</dbReference>
<dbReference type="Proteomes" id="UP000053105">
    <property type="component" value="Unassembled WGS sequence"/>
</dbReference>
<evidence type="ECO:0000313" key="7">
    <source>
        <dbReference type="Proteomes" id="UP000053105"/>
    </source>
</evidence>
<dbReference type="InterPro" id="IPR001828">
    <property type="entry name" value="ANF_lig-bd_rcpt"/>
</dbReference>
<sequence>MPSTNHSKRRLPAVDRSQSIRASCLRFERHRSWLTWSLNSTQADRNNFLQLRQDNCSAILRSLLRASCFKHQTPESFYRRHGVWNYLLPIGCEAIGKSNDLYPRFVAACQQVKYGVQAVFGPSDPILGQHIHSICDALDIPHLEARLDLDTEAKEFSINLYPAQSLLNAAYQDIMEFLNWTKVAIIYEDDYAEGKPERFLGSPSVGFGKLRVQGGARRAGYPLPSWMISLALVCLEQSPAMWAGLSGDTDSTVFNATFVSDIEIKESRDWRRPAIRCHNVTKDRVVPRYLRKTRGLKTGRNNPEQAASGCAPSVEVLPISDVNKAECGNTAKMHAPTSLAGSYDTSVWGLVKLRELVRSPKSREIEVNLRQADPDSYRQVLSEMKSKEIRNLIVDTRPEHMHHFLRMILQLQMNDYKYHYLFTTFDIETFDLEDFKYNFVNITAFRLVDAEDVGVRGILRDMERYQPNNQSTTKINNPPNDITISIRDLFKKLPNLISRTTPQPLSYDFVFSTVCEIVSSSTIDLKFSIKTEKPTSQIIETLRPWRNLMREAWWPAENNSREVATLETVAHGILPLLSSATFQPANESPNSMEVYAVGYTASRERCE</sequence>
<comment type="subcellular location">
    <subcellularLocation>
        <location evidence="1">Membrane</location>
    </subcellularLocation>
</comment>
<organism evidence="6 7">
    <name type="scientific">Melipona quadrifasciata</name>
    <dbReference type="NCBI Taxonomy" id="166423"/>
    <lineage>
        <taxon>Eukaryota</taxon>
        <taxon>Metazoa</taxon>
        <taxon>Ecdysozoa</taxon>
        <taxon>Arthropoda</taxon>
        <taxon>Hexapoda</taxon>
        <taxon>Insecta</taxon>
        <taxon>Pterygota</taxon>
        <taxon>Neoptera</taxon>
        <taxon>Endopterygota</taxon>
        <taxon>Hymenoptera</taxon>
        <taxon>Apocrita</taxon>
        <taxon>Aculeata</taxon>
        <taxon>Apoidea</taxon>
        <taxon>Anthophila</taxon>
        <taxon>Apidae</taxon>
        <taxon>Melipona</taxon>
    </lineage>
</organism>
<keyword evidence="2" id="KW-0812">Transmembrane</keyword>
<gene>
    <name evidence="6" type="ORF">WN51_00904</name>
</gene>
<dbReference type="AlphaFoldDB" id="A0A0M8ZY90"/>
<keyword evidence="4" id="KW-0472">Membrane</keyword>
<dbReference type="STRING" id="166423.A0A0M8ZY90"/>
<evidence type="ECO:0000256" key="4">
    <source>
        <dbReference type="ARBA" id="ARBA00023136"/>
    </source>
</evidence>
<feature type="domain" description="Receptor ligand binding region" evidence="5">
    <location>
        <begin position="106"/>
        <end position="194"/>
    </location>
</feature>
<keyword evidence="3" id="KW-1133">Transmembrane helix</keyword>
<evidence type="ECO:0000256" key="2">
    <source>
        <dbReference type="ARBA" id="ARBA00022692"/>
    </source>
</evidence>
<reference evidence="6 7" key="1">
    <citation type="submission" date="2015-07" db="EMBL/GenBank/DDBJ databases">
        <title>The genome of Melipona quadrifasciata.</title>
        <authorList>
            <person name="Pan H."/>
            <person name="Kapheim K."/>
        </authorList>
    </citation>
    <scope>NUCLEOTIDE SEQUENCE [LARGE SCALE GENOMIC DNA]</scope>
    <source>
        <strain evidence="6">0111107301</strain>
        <tissue evidence="6">Whole body</tissue>
    </source>
</reference>